<evidence type="ECO:0000259" key="5">
    <source>
        <dbReference type="PROSITE" id="PS50118"/>
    </source>
</evidence>
<dbReference type="GO" id="GO:0000978">
    <property type="term" value="F:RNA polymerase II cis-regulatory region sequence-specific DNA binding"/>
    <property type="evidence" value="ECO:0007669"/>
    <property type="project" value="TreeGrafter"/>
</dbReference>
<keyword evidence="2" id="KW-0804">Transcription</keyword>
<gene>
    <name evidence="6" type="ORF">INT46_004449</name>
</gene>
<proteinExistence type="predicted"/>
<accession>A0A8H7UU42</accession>
<dbReference type="SMART" id="SM00398">
    <property type="entry name" value="HMG"/>
    <property type="match status" value="1"/>
</dbReference>
<feature type="domain" description="HMG box" evidence="5">
    <location>
        <begin position="262"/>
        <end position="330"/>
    </location>
</feature>
<dbReference type="GO" id="GO:0030154">
    <property type="term" value="P:cell differentiation"/>
    <property type="evidence" value="ECO:0007669"/>
    <property type="project" value="TreeGrafter"/>
</dbReference>
<keyword evidence="7" id="KW-1185">Reference proteome</keyword>
<name>A0A8H7UU42_9FUNG</name>
<dbReference type="OrthoDB" id="6247875at2759"/>
<evidence type="ECO:0000256" key="2">
    <source>
        <dbReference type="ARBA" id="ARBA00023163"/>
    </source>
</evidence>
<dbReference type="GO" id="GO:0005634">
    <property type="term" value="C:nucleus"/>
    <property type="evidence" value="ECO:0007669"/>
    <property type="project" value="UniProtKB-UniRule"/>
</dbReference>
<feature type="region of interest" description="Disordered" evidence="4">
    <location>
        <begin position="343"/>
        <end position="370"/>
    </location>
</feature>
<dbReference type="GO" id="GO:0000122">
    <property type="term" value="P:negative regulation of transcription by RNA polymerase II"/>
    <property type="evidence" value="ECO:0007669"/>
    <property type="project" value="TreeGrafter"/>
</dbReference>
<dbReference type="PANTHER" id="PTHR10270:SF161">
    <property type="entry name" value="SEX-DETERMINING REGION Y PROTEIN"/>
    <property type="match status" value="1"/>
</dbReference>
<dbReference type="EMBL" id="JAEPRC010000754">
    <property type="protein sequence ID" value="KAG2192128.1"/>
    <property type="molecule type" value="Genomic_DNA"/>
</dbReference>
<comment type="caution">
    <text evidence="6">The sequence shown here is derived from an EMBL/GenBank/DDBJ whole genome shotgun (WGS) entry which is preliminary data.</text>
</comment>
<dbReference type="Gene3D" id="1.10.30.10">
    <property type="entry name" value="High mobility group box domain"/>
    <property type="match status" value="1"/>
</dbReference>
<dbReference type="InterPro" id="IPR050140">
    <property type="entry name" value="SRY-related_HMG-box_TF-like"/>
</dbReference>
<evidence type="ECO:0000313" key="6">
    <source>
        <dbReference type="EMBL" id="KAG2192128.1"/>
    </source>
</evidence>
<evidence type="ECO:0000256" key="3">
    <source>
        <dbReference type="PROSITE-ProRule" id="PRU00267"/>
    </source>
</evidence>
<dbReference type="InterPro" id="IPR009071">
    <property type="entry name" value="HMG_box_dom"/>
</dbReference>
<evidence type="ECO:0000313" key="7">
    <source>
        <dbReference type="Proteomes" id="UP000650833"/>
    </source>
</evidence>
<protein>
    <recommendedName>
        <fullName evidence="5">HMG box domain-containing protein</fullName>
    </recommendedName>
</protein>
<keyword evidence="3" id="KW-0539">Nucleus</keyword>
<dbReference type="CDD" id="cd01389">
    <property type="entry name" value="HMG-box_ROX1-like"/>
    <property type="match status" value="1"/>
</dbReference>
<evidence type="ECO:0000256" key="4">
    <source>
        <dbReference type="SAM" id="MobiDB-lite"/>
    </source>
</evidence>
<organism evidence="6 7">
    <name type="scientific">Mucor plumbeus</name>
    <dbReference type="NCBI Taxonomy" id="97098"/>
    <lineage>
        <taxon>Eukaryota</taxon>
        <taxon>Fungi</taxon>
        <taxon>Fungi incertae sedis</taxon>
        <taxon>Mucoromycota</taxon>
        <taxon>Mucoromycotina</taxon>
        <taxon>Mucoromycetes</taxon>
        <taxon>Mucorales</taxon>
        <taxon>Mucorineae</taxon>
        <taxon>Mucoraceae</taxon>
        <taxon>Mucor</taxon>
    </lineage>
</organism>
<dbReference type="GO" id="GO:0001228">
    <property type="term" value="F:DNA-binding transcription activator activity, RNA polymerase II-specific"/>
    <property type="evidence" value="ECO:0007669"/>
    <property type="project" value="TreeGrafter"/>
</dbReference>
<keyword evidence="1 3" id="KW-0238">DNA-binding</keyword>
<dbReference type="PROSITE" id="PS50118">
    <property type="entry name" value="HMG_BOX_2"/>
    <property type="match status" value="1"/>
</dbReference>
<evidence type="ECO:0000256" key="1">
    <source>
        <dbReference type="ARBA" id="ARBA00023125"/>
    </source>
</evidence>
<dbReference type="Pfam" id="PF00505">
    <property type="entry name" value="HMG_box"/>
    <property type="match status" value="1"/>
</dbReference>
<reference evidence="6" key="1">
    <citation type="submission" date="2020-12" db="EMBL/GenBank/DDBJ databases">
        <title>Metabolic potential, ecology and presence of endohyphal bacteria is reflected in genomic diversity of Mucoromycotina.</title>
        <authorList>
            <person name="Muszewska A."/>
            <person name="Okrasinska A."/>
            <person name="Steczkiewicz K."/>
            <person name="Drgas O."/>
            <person name="Orlowska M."/>
            <person name="Perlinska-Lenart U."/>
            <person name="Aleksandrzak-Piekarczyk T."/>
            <person name="Szatraj K."/>
            <person name="Zielenkiewicz U."/>
            <person name="Pilsyk S."/>
            <person name="Malc E."/>
            <person name="Mieczkowski P."/>
            <person name="Kruszewska J.S."/>
            <person name="Biernat P."/>
            <person name="Pawlowska J."/>
        </authorList>
    </citation>
    <scope>NUCLEOTIDE SEQUENCE</scope>
    <source>
        <strain evidence="6">CBS 226.32</strain>
    </source>
</reference>
<sequence>MSSPDSTTIELAPINEIACPFNNSTTLNVPPAFLEPVPIIENYRCDNAFVPRIFSSFSSNLKEVPSLVPSSASSISSDASNPPSPLSNVNNYLQQSYNNHTASQISCRHASLLQTIRPKPNAAATTKLSKLPNPFSSDKSGDINSTIVDTSGLSLSPTMMAASAAATAASAQNHAGTIVENTFLNSLSLSSNNNNLRKRQRLNQDDNNVMAASNAIAISNSDQSSNASESSFARVSFMVHGTKRTCPMGADQRMFLTKNAHIKRPRNAWIHFRCHYGQALKSQDPTLRAEEISKRASRRWAQLSEDEKKPWHDLAEQDKQAHKAAFPEYRYCPRRANTAAMLASQNASKSQQQQQDLNATAVYKPISSRV</sequence>
<dbReference type="PANTHER" id="PTHR10270">
    <property type="entry name" value="SOX TRANSCRIPTION FACTOR"/>
    <property type="match status" value="1"/>
</dbReference>
<dbReference type="Proteomes" id="UP000650833">
    <property type="component" value="Unassembled WGS sequence"/>
</dbReference>
<dbReference type="AlphaFoldDB" id="A0A8H7UU42"/>
<feature type="DNA-binding region" description="HMG box" evidence="3">
    <location>
        <begin position="262"/>
        <end position="330"/>
    </location>
</feature>
<dbReference type="InterPro" id="IPR036910">
    <property type="entry name" value="HMG_box_dom_sf"/>
</dbReference>
<dbReference type="SUPFAM" id="SSF47095">
    <property type="entry name" value="HMG-box"/>
    <property type="match status" value="1"/>
</dbReference>